<dbReference type="Pfam" id="PF13629">
    <property type="entry name" value="T2SS-T3SS_pil_N"/>
    <property type="match status" value="1"/>
</dbReference>
<dbReference type="GO" id="GO:0009306">
    <property type="term" value="P:protein secretion"/>
    <property type="evidence" value="ECO:0007669"/>
    <property type="project" value="InterPro"/>
</dbReference>
<name>A0A553JV29_SHEHA</name>
<accession>A0A553JV29</accession>
<dbReference type="InterPro" id="IPR001775">
    <property type="entry name" value="GspD/PilQ"/>
</dbReference>
<evidence type="ECO:0000313" key="5">
    <source>
        <dbReference type="Proteomes" id="UP000318126"/>
    </source>
</evidence>
<feature type="domain" description="Type II/III secretion system secretin-like" evidence="2">
    <location>
        <begin position="250"/>
        <end position="405"/>
    </location>
</feature>
<evidence type="ECO:0000259" key="3">
    <source>
        <dbReference type="Pfam" id="PF13629"/>
    </source>
</evidence>
<evidence type="ECO:0000259" key="2">
    <source>
        <dbReference type="Pfam" id="PF00263"/>
    </source>
</evidence>
<protein>
    <submittedName>
        <fullName evidence="4">Type II/III secretion system protein</fullName>
    </submittedName>
</protein>
<proteinExistence type="inferred from homology"/>
<comment type="similarity">
    <text evidence="1">Belongs to the bacterial secretin family.</text>
</comment>
<dbReference type="EMBL" id="VKGK01000001">
    <property type="protein sequence ID" value="TRY16305.1"/>
    <property type="molecule type" value="Genomic_DNA"/>
</dbReference>
<keyword evidence="5" id="KW-1185">Reference proteome</keyword>
<evidence type="ECO:0000256" key="1">
    <source>
        <dbReference type="RuleBase" id="RU004003"/>
    </source>
</evidence>
<evidence type="ECO:0000313" key="4">
    <source>
        <dbReference type="EMBL" id="TRY16305.1"/>
    </source>
</evidence>
<gene>
    <name evidence="4" type="ORF">FN961_01380</name>
</gene>
<dbReference type="AlphaFoldDB" id="A0A553JV29"/>
<sequence>MKNNKIIRIIWIALLIPFLSFAHNNKPMKLYVGAVELYKAKDVERIVVGNSKVISAKVIDDKGVLLIGEGNGNTDLQLWQKNGKLIKLSITVTNDNSLRTSDKVKKMLAAFPSISVTESDGLIIVQGEADLALKQQLESIIGEAPNVVSLVNYLKFAKTMSPMIKMQVKIVEFNKSTLNNVGIKWETGMSGPAFGAAKAFTSNPLFNVASPGQYAEAIGGAITDGIGVLDTRGWSYFGIVTGIGSQIQLLSEKGDARMLAEPNLTTRSGESASFLSGGEFPIRSISGLGSVDVEFKEYGIKLDIEPVVDGNNNIISRVMAEVSSIDPSVAIDGIPGTLTRRTESVINVKNNETIVISGLVNSEMSKVVNKFPFLGDIPILGELFKSRDFKDNKTELVIFVTPTIVFPGEESHDKQLARGLEMAEETNKLEAFYILD</sequence>
<dbReference type="GO" id="GO:0015627">
    <property type="term" value="C:type II protein secretion system complex"/>
    <property type="evidence" value="ECO:0007669"/>
    <property type="project" value="TreeGrafter"/>
</dbReference>
<reference evidence="5" key="1">
    <citation type="submission" date="2019-07" db="EMBL/GenBank/DDBJ databases">
        <title>Shewanella sp. YLB-08 draft genomic sequence.</title>
        <authorList>
            <person name="Yu L."/>
        </authorList>
    </citation>
    <scope>NUCLEOTIDE SEQUENCE [LARGE SCALE GENOMIC DNA]</scope>
    <source>
        <strain evidence="5">JCM 20706</strain>
    </source>
</reference>
<dbReference type="PRINTS" id="PR00811">
    <property type="entry name" value="BCTERIALGSPD"/>
</dbReference>
<dbReference type="Pfam" id="PF00263">
    <property type="entry name" value="Secretin"/>
    <property type="match status" value="1"/>
</dbReference>
<dbReference type="PANTHER" id="PTHR30332">
    <property type="entry name" value="PROBABLE GENERAL SECRETION PATHWAY PROTEIN D"/>
    <property type="match status" value="1"/>
</dbReference>
<feature type="domain" description="Pilus formation protein N-terminal" evidence="3">
    <location>
        <begin position="26"/>
        <end position="92"/>
    </location>
</feature>
<dbReference type="InterPro" id="IPR004846">
    <property type="entry name" value="T2SS/T3SS_dom"/>
</dbReference>
<dbReference type="InterPro" id="IPR050810">
    <property type="entry name" value="Bact_Secretion_Sys_Channel"/>
</dbReference>
<dbReference type="PANTHER" id="PTHR30332:SF17">
    <property type="entry name" value="TYPE IV PILIATION SYSTEM PROTEIN DR_0774-RELATED"/>
    <property type="match status" value="1"/>
</dbReference>
<organism evidence="4 5">
    <name type="scientific">Shewanella hanedai</name>
    <name type="common">Alteromonas hanedai</name>
    <dbReference type="NCBI Taxonomy" id="25"/>
    <lineage>
        <taxon>Bacteria</taxon>
        <taxon>Pseudomonadati</taxon>
        <taxon>Pseudomonadota</taxon>
        <taxon>Gammaproteobacteria</taxon>
        <taxon>Alteromonadales</taxon>
        <taxon>Shewanellaceae</taxon>
        <taxon>Shewanella</taxon>
    </lineage>
</organism>
<dbReference type="Proteomes" id="UP000318126">
    <property type="component" value="Unassembled WGS sequence"/>
</dbReference>
<comment type="caution">
    <text evidence="4">The sequence shown here is derived from an EMBL/GenBank/DDBJ whole genome shotgun (WGS) entry which is preliminary data.</text>
</comment>
<dbReference type="OrthoDB" id="9775455at2"/>
<dbReference type="InterPro" id="IPR032789">
    <property type="entry name" value="T2SS-T3SS_pil_N"/>
</dbReference>